<dbReference type="eggNOG" id="KOG3525">
    <property type="taxonomic scope" value="Eukaryota"/>
</dbReference>
<dbReference type="AlphaFoldDB" id="G0QJT7"/>
<dbReference type="STRING" id="857967.G0QJT7"/>
<dbReference type="GO" id="GO:0004252">
    <property type="term" value="F:serine-type endopeptidase activity"/>
    <property type="evidence" value="ECO:0007669"/>
    <property type="project" value="UniProtKB-EC"/>
</dbReference>
<dbReference type="RefSeq" id="XP_004039822.1">
    <property type="nucleotide sequence ID" value="XM_004039774.1"/>
</dbReference>
<keyword evidence="2" id="KW-0378">Hydrolase</keyword>
<dbReference type="GeneID" id="14910712"/>
<feature type="domain" description="EGF-like" evidence="1">
    <location>
        <begin position="86"/>
        <end position="115"/>
    </location>
</feature>
<dbReference type="CDD" id="cd00064">
    <property type="entry name" value="FU"/>
    <property type="match status" value="1"/>
</dbReference>
<feature type="domain" description="EGF-like" evidence="1">
    <location>
        <begin position="208"/>
        <end position="239"/>
    </location>
</feature>
<feature type="non-terminal residue" evidence="2">
    <location>
        <position position="552"/>
    </location>
</feature>
<dbReference type="Gene3D" id="2.10.220.10">
    <property type="entry name" value="Hormone Receptor, Insulin-like Growth Factor Receptor 1, Chain A, domain 2"/>
    <property type="match status" value="4"/>
</dbReference>
<reference evidence="2 3" key="1">
    <citation type="submission" date="2011-07" db="EMBL/GenBank/DDBJ databases">
        <authorList>
            <person name="Coyne R."/>
            <person name="Brami D."/>
            <person name="Johnson J."/>
            <person name="Hostetler J."/>
            <person name="Hannick L."/>
            <person name="Clark T."/>
            <person name="Cassidy-Hanley D."/>
            <person name="Inman J."/>
        </authorList>
    </citation>
    <scope>NUCLEOTIDE SEQUENCE [LARGE SCALE GENOMIC DNA]</scope>
    <source>
        <strain evidence="2 3">G5</strain>
    </source>
</reference>
<dbReference type="PANTHER" id="PTHR15332">
    <property type="entry name" value="PROPROTEIN CONVERTASE SUBTILISIN_KEXIN TYPE 5-LIKE"/>
    <property type="match status" value="1"/>
</dbReference>
<dbReference type="Proteomes" id="UP000008983">
    <property type="component" value="Unassembled WGS sequence"/>
</dbReference>
<dbReference type="InterPro" id="IPR006212">
    <property type="entry name" value="Furin_repeat"/>
</dbReference>
<dbReference type="EMBL" id="GL983092">
    <property type="protein sequence ID" value="EGR34518.1"/>
    <property type="molecule type" value="Genomic_DNA"/>
</dbReference>
<dbReference type="InterPro" id="IPR009030">
    <property type="entry name" value="Growth_fac_rcpt_cys_sf"/>
</dbReference>
<evidence type="ECO:0000259" key="1">
    <source>
        <dbReference type="SMART" id="SM00181"/>
    </source>
</evidence>
<feature type="domain" description="EGF-like" evidence="1">
    <location>
        <begin position="264"/>
        <end position="303"/>
    </location>
</feature>
<gene>
    <name evidence="2" type="ORF">IMG5_008970</name>
</gene>
<sequence length="552" mass="60269">MIDFKDGVDLLYFTVNNVPITNLYKNVASTNLCGRYDVNEEYQQANIDFENNDKSIDIKITTNYNVDSESIQKFFGVTEFVIYGFECMPQCGKCANSTSCISCRRDYYFKNDDCFKCREGCYTCSDGDSCDQCDYHYYYDDPICVSKCPDRKYNDGSSIECENCNNKCATCSNETDCDTCFGNRVAPACECPAGINYDSLDYTQTCIECSTISIGCSACNATTCQACLSPYFLDGNLCVNICPPGKWGNTANRQCAACLDKCITCSNATDCDTCFGNRIAPACKCPANSYDSLDFKKPCTICSTISIGCSACNATTCQACLSPYFLDGNLCVNICPPGKWGNTANRQCAACLDKCITCSNATDCDTCFGNRIAPACKCPANSYDSLDFKKPCTICSTISIGCSICNATTCQACLSPYFLDGNLCVNICPPGKWGNTANRQCTACLAKCATCSNANDCDTCFGNRVPKQCNCPQYSYDPKAFNQACTICSTLLIGCATCRNILCSLDEYLKTLTIKLDTVSTINKDDVIKIKPGVFKLANHGFICPDFLQQIT</sequence>
<evidence type="ECO:0000313" key="3">
    <source>
        <dbReference type="Proteomes" id="UP000008983"/>
    </source>
</evidence>
<dbReference type="SMART" id="SM00261">
    <property type="entry name" value="FU"/>
    <property type="match status" value="8"/>
</dbReference>
<feature type="domain" description="EGF-like" evidence="1">
    <location>
        <begin position="170"/>
        <end position="207"/>
    </location>
</feature>
<protein>
    <submittedName>
        <fullName evidence="2">Leishmanolysin family protein, putative</fullName>
        <ecNumber evidence="2">3.4.21.75</ecNumber>
    </submittedName>
</protein>
<feature type="domain" description="EGF-like" evidence="1">
    <location>
        <begin position="311"/>
        <end position="349"/>
    </location>
</feature>
<feature type="domain" description="EGF-like" evidence="1">
    <location>
        <begin position="357"/>
        <end position="396"/>
    </location>
</feature>
<dbReference type="SUPFAM" id="SSF57184">
    <property type="entry name" value="Growth factor receptor domain"/>
    <property type="match status" value="3"/>
</dbReference>
<dbReference type="InParanoid" id="G0QJT7"/>
<dbReference type="SMART" id="SM00181">
    <property type="entry name" value="EGF"/>
    <property type="match status" value="7"/>
</dbReference>
<accession>G0QJT7</accession>
<dbReference type="InterPro" id="IPR000742">
    <property type="entry name" value="EGF"/>
</dbReference>
<evidence type="ECO:0000313" key="2">
    <source>
        <dbReference type="EMBL" id="EGR34518.1"/>
    </source>
</evidence>
<name>G0QJT7_ICHMU</name>
<proteinExistence type="predicted"/>
<keyword evidence="3" id="KW-1185">Reference proteome</keyword>
<feature type="domain" description="EGF-like" evidence="1">
    <location>
        <begin position="450"/>
        <end position="486"/>
    </location>
</feature>
<dbReference type="PANTHER" id="PTHR15332:SF175">
    <property type="entry name" value="PROPROTEIN CONVERTASE SUBTILISIN_KEXIN TYPE 5-LIKE"/>
    <property type="match status" value="1"/>
</dbReference>
<organism evidence="2 3">
    <name type="scientific">Ichthyophthirius multifiliis</name>
    <name type="common">White spot disease agent</name>
    <name type="synonym">Ich</name>
    <dbReference type="NCBI Taxonomy" id="5932"/>
    <lineage>
        <taxon>Eukaryota</taxon>
        <taxon>Sar</taxon>
        <taxon>Alveolata</taxon>
        <taxon>Ciliophora</taxon>
        <taxon>Intramacronucleata</taxon>
        <taxon>Oligohymenophorea</taxon>
        <taxon>Hymenostomatida</taxon>
        <taxon>Ophryoglenina</taxon>
        <taxon>Ichthyophthirius</taxon>
    </lineage>
</organism>
<dbReference type="OrthoDB" id="300641at2759"/>
<dbReference type="EC" id="3.4.21.75" evidence="2"/>
<dbReference type="OMA" id="DCRYEET"/>